<dbReference type="Proteomes" id="UP000001021">
    <property type="component" value="Chromosome"/>
</dbReference>
<dbReference type="RefSeq" id="WP_011155408.1">
    <property type="nucleotide sequence ID" value="NC_005295.2"/>
</dbReference>
<name>A0A0H3M930_EHRRW</name>
<dbReference type="KEGG" id="erw:ERWE_CDS_07700"/>
<feature type="region of interest" description="Disordered" evidence="1">
    <location>
        <begin position="67"/>
        <end position="132"/>
    </location>
</feature>
<keyword evidence="4" id="KW-1185">Reference proteome</keyword>
<keyword evidence="2" id="KW-0812">Transmembrane</keyword>
<feature type="compositionally biased region" description="Polar residues" evidence="1">
    <location>
        <begin position="105"/>
        <end position="131"/>
    </location>
</feature>
<protein>
    <submittedName>
        <fullName evidence="3">Uncharacterized protein</fullName>
    </submittedName>
</protein>
<keyword evidence="2" id="KW-1133">Transmembrane helix</keyword>
<dbReference type="AlphaFoldDB" id="A0A0H3M930"/>
<sequence length="157" mass="16417">MNQQMVVAGVIGILGLFIRHVGIPEQNVSSNGGPSRSTFIGATMCIAAVAYVCSSMMLRHMHRPADGVTNEENVDDGVSQGGVNPEASNMNESNVGAENSDIHGNDTSNVPSDNMSAGTPSSDLDSNSTASDGELEEWDLLVEVEVNICGARGVNHE</sequence>
<reference evidence="3 4" key="1">
    <citation type="journal article" date="2006" name="J. Bacteriol.">
        <title>Comparative genomic analysis of three strains of Ehrlichia ruminantium reveals an active process of genome size plasticity.</title>
        <authorList>
            <person name="Frutos R."/>
            <person name="Viari A."/>
            <person name="Ferraz C."/>
            <person name="Morgat A."/>
            <person name="Eychenie S."/>
            <person name="Kandassami Y."/>
            <person name="Chantal I."/>
            <person name="Bensaid A."/>
            <person name="Coissac E."/>
            <person name="Vachiery N."/>
            <person name="Demaille J."/>
            <person name="Martinez D."/>
        </authorList>
    </citation>
    <scope>NUCLEOTIDE SEQUENCE [LARGE SCALE GENOMIC DNA]</scope>
    <source>
        <strain evidence="3 4">Welgevonden</strain>
    </source>
</reference>
<accession>A0A0H3M930</accession>
<keyword evidence="2" id="KW-0472">Membrane</keyword>
<evidence type="ECO:0000313" key="4">
    <source>
        <dbReference type="Proteomes" id="UP000001021"/>
    </source>
</evidence>
<feature type="transmembrane region" description="Helical" evidence="2">
    <location>
        <begin position="38"/>
        <end position="58"/>
    </location>
</feature>
<dbReference type="HOGENOM" id="CLU_1683804_0_0_5"/>
<dbReference type="EMBL" id="CR925678">
    <property type="protein sequence ID" value="CAI27264.1"/>
    <property type="molecule type" value="Genomic_DNA"/>
</dbReference>
<organism evidence="3 4">
    <name type="scientific">Ehrlichia ruminantium (strain Welgevonden)</name>
    <dbReference type="NCBI Taxonomy" id="254945"/>
    <lineage>
        <taxon>Bacteria</taxon>
        <taxon>Pseudomonadati</taxon>
        <taxon>Pseudomonadota</taxon>
        <taxon>Alphaproteobacteria</taxon>
        <taxon>Rickettsiales</taxon>
        <taxon>Anaplasmataceae</taxon>
        <taxon>Ehrlichia</taxon>
    </lineage>
</organism>
<evidence type="ECO:0000313" key="3">
    <source>
        <dbReference type="EMBL" id="CAI27264.1"/>
    </source>
</evidence>
<evidence type="ECO:0000256" key="2">
    <source>
        <dbReference type="SAM" id="Phobius"/>
    </source>
</evidence>
<dbReference type="GeneID" id="33057877"/>
<gene>
    <name evidence="3" type="ordered locus">ERWE_CDS_07700</name>
</gene>
<proteinExistence type="predicted"/>
<evidence type="ECO:0000256" key="1">
    <source>
        <dbReference type="SAM" id="MobiDB-lite"/>
    </source>
</evidence>
<feature type="compositionally biased region" description="Polar residues" evidence="1">
    <location>
        <begin position="86"/>
        <end position="97"/>
    </location>
</feature>
<dbReference type="KEGG" id="eru:Erum7300"/>